<dbReference type="Pfam" id="PF00072">
    <property type="entry name" value="Response_reg"/>
    <property type="match status" value="1"/>
</dbReference>
<dbReference type="PROSITE" id="PS50110">
    <property type="entry name" value="RESPONSE_REGULATORY"/>
    <property type="match status" value="1"/>
</dbReference>
<name>A0ABV1GE34_9FIRM</name>
<keyword evidence="5" id="KW-0597">Phosphoprotein</keyword>
<dbReference type="SMART" id="SM00448">
    <property type="entry name" value="REC"/>
    <property type="match status" value="1"/>
</dbReference>
<evidence type="ECO:0000256" key="2">
    <source>
        <dbReference type="ARBA" id="ARBA00022490"/>
    </source>
</evidence>
<keyword evidence="2" id="KW-0963">Cytoplasm</keyword>
<dbReference type="InterPro" id="IPR001789">
    <property type="entry name" value="Sig_transdc_resp-reg_receiver"/>
</dbReference>
<evidence type="ECO:0000256" key="5">
    <source>
        <dbReference type="PROSITE-ProRule" id="PRU00169"/>
    </source>
</evidence>
<feature type="domain" description="Response regulatory" evidence="6">
    <location>
        <begin position="3"/>
        <end position="120"/>
    </location>
</feature>
<dbReference type="Proteomes" id="UP001477672">
    <property type="component" value="Unassembled WGS sequence"/>
</dbReference>
<evidence type="ECO:0000313" key="8">
    <source>
        <dbReference type="Proteomes" id="UP001477672"/>
    </source>
</evidence>
<evidence type="ECO:0000256" key="1">
    <source>
        <dbReference type="ARBA" id="ARBA00018672"/>
    </source>
</evidence>
<evidence type="ECO:0000313" key="7">
    <source>
        <dbReference type="EMBL" id="MEQ2520091.1"/>
    </source>
</evidence>
<gene>
    <name evidence="7" type="ORF">WMO24_06575</name>
</gene>
<dbReference type="InterPro" id="IPR011006">
    <property type="entry name" value="CheY-like_superfamily"/>
</dbReference>
<evidence type="ECO:0000256" key="3">
    <source>
        <dbReference type="ARBA" id="ARBA00023125"/>
    </source>
</evidence>
<dbReference type="CDD" id="cd17536">
    <property type="entry name" value="REC_YesN-like"/>
    <property type="match status" value="1"/>
</dbReference>
<keyword evidence="8" id="KW-1185">Reference proteome</keyword>
<dbReference type="RefSeq" id="WP_349215536.1">
    <property type="nucleotide sequence ID" value="NZ_JBBMFA010000081.1"/>
</dbReference>
<evidence type="ECO:0000259" key="6">
    <source>
        <dbReference type="PROSITE" id="PS50110"/>
    </source>
</evidence>
<dbReference type="EMBL" id="JBBMFA010000081">
    <property type="protein sequence ID" value="MEQ2520091.1"/>
    <property type="molecule type" value="Genomic_DNA"/>
</dbReference>
<proteinExistence type="predicted"/>
<dbReference type="SUPFAM" id="SSF52172">
    <property type="entry name" value="CheY-like"/>
    <property type="match status" value="1"/>
</dbReference>
<accession>A0ABV1GE34</accession>
<comment type="caution">
    <text evidence="7">The sequence shown here is derived from an EMBL/GenBank/DDBJ whole genome shotgun (WGS) entry which is preliminary data.</text>
</comment>
<dbReference type="Gene3D" id="3.40.50.2300">
    <property type="match status" value="1"/>
</dbReference>
<evidence type="ECO:0000256" key="4">
    <source>
        <dbReference type="ARBA" id="ARBA00024867"/>
    </source>
</evidence>
<reference evidence="7 8" key="1">
    <citation type="submission" date="2024-03" db="EMBL/GenBank/DDBJ databases">
        <title>Human intestinal bacterial collection.</title>
        <authorList>
            <person name="Pauvert C."/>
            <person name="Hitch T.C.A."/>
            <person name="Clavel T."/>
        </authorList>
    </citation>
    <scope>NUCLEOTIDE SEQUENCE [LARGE SCALE GENOMIC DNA]</scope>
    <source>
        <strain evidence="7 8">CLA-JM-H11</strain>
    </source>
</reference>
<dbReference type="InterPro" id="IPR051552">
    <property type="entry name" value="HptR"/>
</dbReference>
<dbReference type="PANTHER" id="PTHR42713">
    <property type="entry name" value="HISTIDINE KINASE-RELATED"/>
    <property type="match status" value="1"/>
</dbReference>
<sequence length="239" mass="28112">MTKLLIAEDDQNIRLALRRIIPWQDNEITLCTDATNGRQVLKIVQKEHPDILLLDIQMPFLDGIQVAKILSEQHFEGEIIILSGHDEFAYAQAAIKYGVFEYLLKPCRPNDILECVLKCRDRIASSEKQKLLWRGMEQKYYLETEYQFKSRILSEEKEDLFAPPDHTKRDLLEFIRTGEAEQAEYCIQTLFRYIGGALYTKQTILNYLFTLFLPVVDLREEHELLSDEILRCRDFRHLA</sequence>
<dbReference type="PANTHER" id="PTHR42713:SF3">
    <property type="entry name" value="TRANSCRIPTIONAL REGULATORY PROTEIN HPTR"/>
    <property type="match status" value="1"/>
</dbReference>
<organism evidence="7 8">
    <name type="scientific">Ruthenibacterium intestinale</name>
    <dbReference type="NCBI Taxonomy" id="3133163"/>
    <lineage>
        <taxon>Bacteria</taxon>
        <taxon>Bacillati</taxon>
        <taxon>Bacillota</taxon>
        <taxon>Clostridia</taxon>
        <taxon>Eubacteriales</taxon>
        <taxon>Oscillospiraceae</taxon>
        <taxon>Ruthenibacterium</taxon>
    </lineage>
</organism>
<comment type="function">
    <text evidence="4">May play the central regulatory role in sporulation. It may be an element of the effector pathway responsible for the activation of sporulation genes in response to nutritional stress. Spo0A may act in concert with spo0H (a sigma factor) to control the expression of some genes that are critical to the sporulation process.</text>
</comment>
<protein>
    <recommendedName>
        <fullName evidence="1">Stage 0 sporulation protein A homolog</fullName>
    </recommendedName>
</protein>
<keyword evidence="3" id="KW-0238">DNA-binding</keyword>
<feature type="modified residue" description="4-aspartylphosphate" evidence="5">
    <location>
        <position position="55"/>
    </location>
</feature>